<evidence type="ECO:0000259" key="2">
    <source>
        <dbReference type="PROSITE" id="PS50174"/>
    </source>
</evidence>
<dbReference type="eggNOG" id="ENOG502SAQR">
    <property type="taxonomic scope" value="Eukaryota"/>
</dbReference>
<dbReference type="GO" id="GO:0003676">
    <property type="term" value="F:nucleic acid binding"/>
    <property type="evidence" value="ECO:0007669"/>
    <property type="project" value="InterPro"/>
</dbReference>
<name>A0A023B1V5_GRENI</name>
<proteinExistence type="predicted"/>
<dbReference type="RefSeq" id="XP_011132098.1">
    <property type="nucleotide sequence ID" value="XM_011133796.1"/>
</dbReference>
<dbReference type="EMBL" id="AFNH02000962">
    <property type="protein sequence ID" value="EZG48437.1"/>
    <property type="molecule type" value="Genomic_DNA"/>
</dbReference>
<reference evidence="3" key="1">
    <citation type="submission" date="2013-12" db="EMBL/GenBank/DDBJ databases">
        <authorList>
            <person name="Omoto C.K."/>
            <person name="Sibley D."/>
            <person name="Venepally P."/>
            <person name="Hadjithomas M."/>
            <person name="Karamycheva S."/>
            <person name="Brunk B."/>
            <person name="Roos D."/>
            <person name="Caler E."/>
            <person name="Lorenzi H."/>
        </authorList>
    </citation>
    <scope>NUCLEOTIDE SEQUENCE</scope>
</reference>
<feature type="domain" description="G-patch" evidence="2">
    <location>
        <begin position="21"/>
        <end position="67"/>
    </location>
</feature>
<comment type="caution">
    <text evidence="3">The sequence shown here is derived from an EMBL/GenBank/DDBJ whole genome shotgun (WGS) entry which is preliminary data.</text>
</comment>
<dbReference type="PROSITE" id="PS50174">
    <property type="entry name" value="G_PATCH"/>
    <property type="match status" value="1"/>
</dbReference>
<dbReference type="Pfam" id="PF01585">
    <property type="entry name" value="G-patch"/>
    <property type="match status" value="1"/>
</dbReference>
<evidence type="ECO:0000313" key="3">
    <source>
        <dbReference type="EMBL" id="EZG48437.1"/>
    </source>
</evidence>
<sequence length="138" mass="14960">MSRNYRERALVGTGVSSRAVESDIGSSLLMKLGWQGGQRLGENHDGLEEPIQIKRRSENLGLGAEKAKAGQWNEWWTDIYNTCAQKPIGDDIVASSSSSSDSSSDDEDISHTGSPVEGGDKISVFSMNGKQLLQLCRS</sequence>
<dbReference type="VEuPathDB" id="CryptoDB:GNI_128950"/>
<dbReference type="GeneID" id="22914519"/>
<dbReference type="OMA" id="GIVECIQ"/>
<feature type="region of interest" description="Disordered" evidence="1">
    <location>
        <begin position="90"/>
        <end position="122"/>
    </location>
</feature>
<dbReference type="Proteomes" id="UP000019763">
    <property type="component" value="Unassembled WGS sequence"/>
</dbReference>
<dbReference type="InterPro" id="IPR000467">
    <property type="entry name" value="G_patch_dom"/>
</dbReference>
<dbReference type="OrthoDB" id="29523at2759"/>
<keyword evidence="4" id="KW-1185">Reference proteome</keyword>
<evidence type="ECO:0000256" key="1">
    <source>
        <dbReference type="SAM" id="MobiDB-lite"/>
    </source>
</evidence>
<dbReference type="SMART" id="SM00443">
    <property type="entry name" value="G_patch"/>
    <property type="match status" value="1"/>
</dbReference>
<dbReference type="AlphaFoldDB" id="A0A023B1V5"/>
<evidence type="ECO:0000313" key="4">
    <source>
        <dbReference type="Proteomes" id="UP000019763"/>
    </source>
</evidence>
<protein>
    <submittedName>
        <fullName evidence="3">G-patch domain protein</fullName>
    </submittedName>
</protein>
<gene>
    <name evidence="3" type="ORF">GNI_128950</name>
</gene>
<accession>A0A023B1V5</accession>
<organism evidence="3 4">
    <name type="scientific">Gregarina niphandrodes</name>
    <name type="common">Septate eugregarine</name>
    <dbReference type="NCBI Taxonomy" id="110365"/>
    <lineage>
        <taxon>Eukaryota</taxon>
        <taxon>Sar</taxon>
        <taxon>Alveolata</taxon>
        <taxon>Apicomplexa</taxon>
        <taxon>Conoidasida</taxon>
        <taxon>Gregarinasina</taxon>
        <taxon>Eugregarinorida</taxon>
        <taxon>Gregarinidae</taxon>
        <taxon>Gregarina</taxon>
    </lineage>
</organism>